<dbReference type="STRING" id="7918.ENSLOCP00000015933"/>
<organism evidence="3 4">
    <name type="scientific">Lepisosteus oculatus</name>
    <name type="common">Spotted gar</name>
    <dbReference type="NCBI Taxonomy" id="7918"/>
    <lineage>
        <taxon>Eukaryota</taxon>
        <taxon>Metazoa</taxon>
        <taxon>Chordata</taxon>
        <taxon>Craniata</taxon>
        <taxon>Vertebrata</taxon>
        <taxon>Euteleostomi</taxon>
        <taxon>Actinopterygii</taxon>
        <taxon>Neopterygii</taxon>
        <taxon>Holostei</taxon>
        <taxon>Semionotiformes</taxon>
        <taxon>Lepisosteidae</taxon>
        <taxon>Lepisosteus</taxon>
    </lineage>
</organism>
<reference evidence="4" key="1">
    <citation type="submission" date="2011-12" db="EMBL/GenBank/DDBJ databases">
        <title>The Draft Genome of Lepisosteus oculatus.</title>
        <authorList>
            <consortium name="The Broad Institute Genome Assembly &amp; Analysis Group"/>
            <consortium name="Computational R&amp;D Group"/>
            <consortium name="and Sequencing Platform"/>
            <person name="Di Palma F."/>
            <person name="Alfoldi J."/>
            <person name="Johnson J."/>
            <person name="Berlin A."/>
            <person name="Gnerre S."/>
            <person name="Jaffe D."/>
            <person name="MacCallum I."/>
            <person name="Young S."/>
            <person name="Walker B.J."/>
            <person name="Lander E.S."/>
            <person name="Lindblad-Toh K."/>
        </authorList>
    </citation>
    <scope>NUCLEOTIDE SEQUENCE [LARGE SCALE GENOMIC DNA]</scope>
</reference>
<dbReference type="OMA" id="IRCFKQI"/>
<feature type="region of interest" description="Disordered" evidence="2">
    <location>
        <begin position="1"/>
        <end position="24"/>
    </location>
</feature>
<dbReference type="GO" id="GO:0005737">
    <property type="term" value="C:cytoplasm"/>
    <property type="evidence" value="ECO:0000318"/>
    <property type="project" value="GO_Central"/>
</dbReference>
<dbReference type="Bgee" id="ENSLOCG00000012937">
    <property type="expression patterns" value="Expressed in ovary and 13 other cell types or tissues"/>
</dbReference>
<keyword evidence="4" id="KW-1185">Reference proteome</keyword>
<evidence type="ECO:0000313" key="4">
    <source>
        <dbReference type="Proteomes" id="UP000018468"/>
    </source>
</evidence>
<dbReference type="AlphaFoldDB" id="W5N5M4"/>
<dbReference type="InterPro" id="IPR003746">
    <property type="entry name" value="DUF167"/>
</dbReference>
<reference evidence="3" key="3">
    <citation type="submission" date="2025-09" db="UniProtKB">
        <authorList>
            <consortium name="Ensembl"/>
        </authorList>
    </citation>
    <scope>IDENTIFICATION</scope>
</reference>
<name>W5N5M4_LEPOC</name>
<dbReference type="SUPFAM" id="SSF69786">
    <property type="entry name" value="YggU-like"/>
    <property type="match status" value="1"/>
</dbReference>
<dbReference type="PANTHER" id="PTHR13420:SF7">
    <property type="entry name" value="UPF0235 PROTEIN C15ORF40"/>
    <property type="match status" value="1"/>
</dbReference>
<dbReference type="Ensembl" id="ENSLOCT00000015963.1">
    <property type="protein sequence ID" value="ENSLOCP00000015933.1"/>
    <property type="gene ID" value="ENSLOCG00000012937.1"/>
</dbReference>
<reference evidence="3" key="2">
    <citation type="submission" date="2025-08" db="UniProtKB">
        <authorList>
            <consortium name="Ensembl"/>
        </authorList>
    </citation>
    <scope>IDENTIFICATION</scope>
</reference>
<dbReference type="Gene3D" id="3.30.1200.10">
    <property type="entry name" value="YggU-like"/>
    <property type="match status" value="1"/>
</dbReference>
<dbReference type="SMART" id="SM01152">
    <property type="entry name" value="DUF167"/>
    <property type="match status" value="1"/>
</dbReference>
<dbReference type="FunCoup" id="W5N5M4">
    <property type="interactions" value="328"/>
</dbReference>
<dbReference type="EMBL" id="AHAT01026081">
    <property type="status" value="NOT_ANNOTATED_CDS"/>
    <property type="molecule type" value="Genomic_DNA"/>
</dbReference>
<protein>
    <submittedName>
        <fullName evidence="3">Zgc:193812</fullName>
    </submittedName>
</protein>
<evidence type="ECO:0000256" key="1">
    <source>
        <dbReference type="ARBA" id="ARBA00010364"/>
    </source>
</evidence>
<dbReference type="Pfam" id="PF02594">
    <property type="entry name" value="DUF167"/>
    <property type="match status" value="1"/>
</dbReference>
<dbReference type="InParanoid" id="W5N5M4"/>
<accession>W5N5M4</accession>
<evidence type="ECO:0000313" key="3">
    <source>
        <dbReference type="Ensembl" id="ENSLOCP00000015933.1"/>
    </source>
</evidence>
<dbReference type="eggNOG" id="KOG3276">
    <property type="taxonomic scope" value="Eukaryota"/>
</dbReference>
<dbReference type="InterPro" id="IPR036591">
    <property type="entry name" value="YggU-like_sf"/>
</dbReference>
<proteinExistence type="inferred from homology"/>
<dbReference type="HOGENOM" id="CLU_130694_2_0_1"/>
<sequence>MPKKNKTVKNTPKPAESPSGPVTRDKIGLISIAVHAKPGAKQNAITVQDVSTEAVGVAIAAPPSDGEANAELVRYLSKVLELKRSEVVLDRGCKSREKIVKISGSISPEDVLERLKREVAGS</sequence>
<dbReference type="Proteomes" id="UP000018468">
    <property type="component" value="Linkage group LG3"/>
</dbReference>
<dbReference type="PANTHER" id="PTHR13420">
    <property type="entry name" value="UPF0235 PROTEIN C15ORF40"/>
    <property type="match status" value="1"/>
</dbReference>
<comment type="similarity">
    <text evidence="1">Belongs to the UPF0235 family.</text>
</comment>
<dbReference type="GeneTree" id="ENSGT00940000164795"/>
<dbReference type="HAMAP" id="MF_00634">
    <property type="entry name" value="UPF0235"/>
    <property type="match status" value="1"/>
</dbReference>
<dbReference type="NCBIfam" id="TIGR00251">
    <property type="entry name" value="DUF167 family protein"/>
    <property type="match status" value="1"/>
</dbReference>
<evidence type="ECO:0000256" key="2">
    <source>
        <dbReference type="SAM" id="MobiDB-lite"/>
    </source>
</evidence>